<dbReference type="PANTHER" id="PTHR11804:SF84">
    <property type="entry name" value="SACCHAROLYSIN"/>
    <property type="match status" value="1"/>
</dbReference>
<dbReference type="Proteomes" id="UP000008457">
    <property type="component" value="Chromosome"/>
</dbReference>
<keyword evidence="4 6" id="KW-0862">Zinc</keyword>
<evidence type="ECO:0000256" key="6">
    <source>
        <dbReference type="RuleBase" id="RU368091"/>
    </source>
</evidence>
<feature type="domain" description="Oligopeptidase F N-terminal" evidence="8">
    <location>
        <begin position="113"/>
        <end position="182"/>
    </location>
</feature>
<dbReference type="RefSeq" id="WP_013780371.1">
    <property type="nucleotide sequence ID" value="NC_015520.1"/>
</dbReference>
<proteinExistence type="inferred from homology"/>
<feature type="domain" description="Peptidase M3A/M3B catalytic" evidence="7">
    <location>
        <begin position="203"/>
        <end position="583"/>
    </location>
</feature>
<organism evidence="9 10">
    <name type="scientific">Mahella australiensis (strain DSM 15567 / CIP 107919 / 50-1 BON)</name>
    <dbReference type="NCBI Taxonomy" id="697281"/>
    <lineage>
        <taxon>Bacteria</taxon>
        <taxon>Bacillati</taxon>
        <taxon>Bacillota</taxon>
        <taxon>Clostridia</taxon>
        <taxon>Thermoanaerobacterales</taxon>
        <taxon>Thermoanaerobacterales Family IV. Incertae Sedis</taxon>
        <taxon>Mahella</taxon>
    </lineage>
</organism>
<dbReference type="NCBIfam" id="TIGR00181">
    <property type="entry name" value="pepF"/>
    <property type="match status" value="1"/>
</dbReference>
<evidence type="ECO:0000256" key="4">
    <source>
        <dbReference type="ARBA" id="ARBA00022833"/>
    </source>
</evidence>
<keyword evidence="3 6" id="KW-0378">Hydrolase</keyword>
<dbReference type="STRING" id="697281.Mahau_0741"/>
<evidence type="ECO:0000256" key="2">
    <source>
        <dbReference type="ARBA" id="ARBA00022723"/>
    </source>
</evidence>
<protein>
    <recommendedName>
        <fullName evidence="6">Oligopeptidase F</fullName>
        <ecNumber evidence="6">3.4.24.-</ecNumber>
    </recommendedName>
</protein>
<dbReference type="InterPro" id="IPR013647">
    <property type="entry name" value="OligopepF_N_dom"/>
</dbReference>
<gene>
    <name evidence="9" type="ordered locus">Mahau_0741</name>
</gene>
<dbReference type="Gene3D" id="1.10.1370.20">
    <property type="entry name" value="Oligoendopeptidase f, C-terminal domain"/>
    <property type="match status" value="1"/>
</dbReference>
<dbReference type="InterPro" id="IPR042088">
    <property type="entry name" value="OligoPept_F_C"/>
</dbReference>
<dbReference type="CDD" id="cd09608">
    <property type="entry name" value="M3B_PepF"/>
    <property type="match status" value="1"/>
</dbReference>
<dbReference type="GO" id="GO:0046872">
    <property type="term" value="F:metal ion binding"/>
    <property type="evidence" value="ECO:0007669"/>
    <property type="project" value="UniProtKB-UniRule"/>
</dbReference>
<dbReference type="SUPFAM" id="SSF55486">
    <property type="entry name" value="Metalloproteases ('zincins'), catalytic domain"/>
    <property type="match status" value="1"/>
</dbReference>
<dbReference type="GO" id="GO:0006518">
    <property type="term" value="P:peptide metabolic process"/>
    <property type="evidence" value="ECO:0007669"/>
    <property type="project" value="TreeGrafter"/>
</dbReference>
<comment type="similarity">
    <text evidence="6">Belongs to the peptidase M3B family.</text>
</comment>
<comment type="function">
    <text evidence="6">Has oligopeptidase activity and degrades a variety of small bioactive peptides.</text>
</comment>
<evidence type="ECO:0000313" key="9">
    <source>
        <dbReference type="EMBL" id="AEE95941.1"/>
    </source>
</evidence>
<keyword evidence="1 6" id="KW-0645">Protease</keyword>
<dbReference type="PANTHER" id="PTHR11804">
    <property type="entry name" value="PROTEASE M3 THIMET OLIGOPEPTIDASE-RELATED"/>
    <property type="match status" value="1"/>
</dbReference>
<dbReference type="eggNOG" id="COG1164">
    <property type="taxonomic scope" value="Bacteria"/>
</dbReference>
<dbReference type="KEGG" id="mas:Mahau_0741"/>
<keyword evidence="10" id="KW-1185">Reference proteome</keyword>
<reference evidence="10" key="1">
    <citation type="submission" date="2010-11" db="EMBL/GenBank/DDBJ databases">
        <title>The complete genome of Mahella australiensis DSM 15567.</title>
        <authorList>
            <consortium name="US DOE Joint Genome Institute (JGI-PGF)"/>
            <person name="Lucas S."/>
            <person name="Copeland A."/>
            <person name="Lapidus A."/>
            <person name="Bruce D."/>
            <person name="Goodwin L."/>
            <person name="Pitluck S."/>
            <person name="Kyrpides N."/>
            <person name="Mavromatis K."/>
            <person name="Pagani I."/>
            <person name="Ivanova N."/>
            <person name="Teshima H."/>
            <person name="Brettin T."/>
            <person name="Detter J.C."/>
            <person name="Han C."/>
            <person name="Tapia R."/>
            <person name="Land M."/>
            <person name="Hauser L."/>
            <person name="Markowitz V."/>
            <person name="Cheng J.-F."/>
            <person name="Hugenholtz P."/>
            <person name="Woyke T."/>
            <person name="Wu D."/>
            <person name="Spring S."/>
            <person name="Pukall R."/>
            <person name="Steenblock K."/>
            <person name="Schneider S."/>
            <person name="Klenk H.-P."/>
            <person name="Eisen J.A."/>
        </authorList>
    </citation>
    <scope>NUCLEOTIDE SEQUENCE [LARGE SCALE GENOMIC DNA]</scope>
    <source>
        <strain evidence="10">DSM 15567 / CIP 107919 / 50-1 BON</strain>
    </source>
</reference>
<evidence type="ECO:0000256" key="5">
    <source>
        <dbReference type="ARBA" id="ARBA00023049"/>
    </source>
</evidence>
<dbReference type="OrthoDB" id="9766487at2"/>
<name>F4A138_MAHA5</name>
<dbReference type="InterPro" id="IPR004438">
    <property type="entry name" value="Peptidase_M3B"/>
</dbReference>
<dbReference type="AlphaFoldDB" id="F4A138"/>
<dbReference type="Pfam" id="PF01432">
    <property type="entry name" value="Peptidase_M3"/>
    <property type="match status" value="1"/>
</dbReference>
<evidence type="ECO:0000259" key="8">
    <source>
        <dbReference type="Pfam" id="PF08439"/>
    </source>
</evidence>
<accession>F4A138</accession>
<dbReference type="GO" id="GO:0004222">
    <property type="term" value="F:metalloendopeptidase activity"/>
    <property type="evidence" value="ECO:0007669"/>
    <property type="project" value="UniProtKB-UniRule"/>
</dbReference>
<evidence type="ECO:0000256" key="1">
    <source>
        <dbReference type="ARBA" id="ARBA00022670"/>
    </source>
</evidence>
<dbReference type="InterPro" id="IPR001567">
    <property type="entry name" value="Pept_M3A_M3B_dom"/>
</dbReference>
<dbReference type="EMBL" id="CP002360">
    <property type="protein sequence ID" value="AEE95941.1"/>
    <property type="molecule type" value="Genomic_DNA"/>
</dbReference>
<reference evidence="9 10" key="2">
    <citation type="journal article" date="2011" name="Stand. Genomic Sci.">
        <title>Complete genome sequence of Mahella australiensis type strain (50-1 BON).</title>
        <authorList>
            <person name="Sikorski J."/>
            <person name="Teshima H."/>
            <person name="Nolan M."/>
            <person name="Lucas S."/>
            <person name="Hammon N."/>
            <person name="Deshpande S."/>
            <person name="Cheng J.F."/>
            <person name="Pitluck S."/>
            <person name="Liolios K."/>
            <person name="Pagani I."/>
            <person name="Ivanova N."/>
            <person name="Huntemann M."/>
            <person name="Mavromatis K."/>
            <person name="Ovchinikova G."/>
            <person name="Pati A."/>
            <person name="Tapia R."/>
            <person name="Han C."/>
            <person name="Goodwin L."/>
            <person name="Chen A."/>
            <person name="Palaniappan K."/>
            <person name="Land M."/>
            <person name="Hauser L."/>
            <person name="Ngatchou-Djao O.D."/>
            <person name="Rohde M."/>
            <person name="Pukall R."/>
            <person name="Spring S."/>
            <person name="Abt B."/>
            <person name="Goker M."/>
            <person name="Detter J.C."/>
            <person name="Woyke T."/>
            <person name="Bristow J."/>
            <person name="Markowitz V."/>
            <person name="Hugenholtz P."/>
            <person name="Eisen J.A."/>
            <person name="Kyrpides N.C."/>
            <person name="Klenk H.P."/>
            <person name="Lapidus A."/>
        </authorList>
    </citation>
    <scope>NUCLEOTIDE SEQUENCE [LARGE SCALE GENOMIC DNA]</scope>
    <source>
        <strain evidence="10">DSM 15567 / CIP 107919 / 50-1 BON</strain>
    </source>
</reference>
<evidence type="ECO:0000313" key="10">
    <source>
        <dbReference type="Proteomes" id="UP000008457"/>
    </source>
</evidence>
<dbReference type="EC" id="3.4.24.-" evidence="6"/>
<evidence type="ECO:0000259" key="7">
    <source>
        <dbReference type="Pfam" id="PF01432"/>
    </source>
</evidence>
<keyword evidence="2 6" id="KW-0479">Metal-binding</keyword>
<keyword evidence="5 6" id="KW-0482">Metalloprotease</keyword>
<sequence>MNALPKREEIDKKYKWHLEDIYSSDDEWERDFKRLKDMVPAMEKYKGRLNSADSLYNALKLRDEISQLAERLFTYARMRRDEDNANTKYQALADRAMSLIIEIQSALSFIVPEILAIPADEVYGYMIEEPNLELYRHYIDDIMRQKAHVLSASEERILAQAGEMAEAADIIFTMINDADIKFPSIKDENGNEVELTKGRYMQFMESQDRRVRKDAFEALYDTYGKLKNTLSATLSSNVKKDIFFSRVRKYPSSLAASLDDDNVPTSVYDGLIKAIHDNMDLMYRYVKLRKKMLGVDELHMYDLYVPLVPDIKVKVSYEEAIDKVLEGLRPLGQEYISLLEHGFKNGWIDAYENQGKTSGAYSWGCYGVHPFVLLNFQGTLDDIFTIAHEMGHSLHTHYSFSAQPYIYAEYRIFVAEVASTLNEALLMDHMLKTTDQRSMKLYLINHYLEQFRGTVYRQTMFAEFEKIVHDKAETGESLTPDMMSSIYHNLNEKYYGPNIVVDDRIDLEWSRIPHFYSSFYVYKYATGFSAATALSQQILSEGKTAVDRYINFLKSGGSDYPIELLKKAGVDMTTPKPVEAALKVFAGLLDQMESMI</sequence>
<dbReference type="Gene3D" id="1.20.140.70">
    <property type="entry name" value="Oligopeptidase f, N-terminal domain"/>
    <property type="match status" value="1"/>
</dbReference>
<evidence type="ECO:0000256" key="3">
    <source>
        <dbReference type="ARBA" id="ARBA00022801"/>
    </source>
</evidence>
<dbReference type="HOGENOM" id="CLU_021290_2_0_9"/>
<dbReference type="Gene3D" id="1.10.287.830">
    <property type="entry name" value="putative peptidase helix hairpin domain like"/>
    <property type="match status" value="1"/>
</dbReference>
<dbReference type="InterPro" id="IPR045090">
    <property type="entry name" value="Pept_M3A_M3B"/>
</dbReference>
<dbReference type="GO" id="GO:0006508">
    <property type="term" value="P:proteolysis"/>
    <property type="evidence" value="ECO:0007669"/>
    <property type="project" value="UniProtKB-KW"/>
</dbReference>
<comment type="cofactor">
    <cofactor evidence="6">
        <name>Zn(2+)</name>
        <dbReference type="ChEBI" id="CHEBI:29105"/>
    </cofactor>
    <text evidence="6">Binds 1 zinc ion.</text>
</comment>
<dbReference type="Pfam" id="PF08439">
    <property type="entry name" value="Peptidase_M3_N"/>
    <property type="match status" value="1"/>
</dbReference>